<feature type="signal peptide" evidence="2">
    <location>
        <begin position="1"/>
        <end position="17"/>
    </location>
</feature>
<feature type="coiled-coil region" evidence="1">
    <location>
        <begin position="127"/>
        <end position="161"/>
    </location>
</feature>
<evidence type="ECO:0000313" key="4">
    <source>
        <dbReference type="Proteomes" id="UP001140091"/>
    </source>
</evidence>
<feature type="non-terminal residue" evidence="3">
    <location>
        <position position="1"/>
    </location>
</feature>
<evidence type="ECO:0000256" key="1">
    <source>
        <dbReference type="SAM" id="Coils"/>
    </source>
</evidence>
<dbReference type="EMBL" id="JANBPK010001303">
    <property type="protein sequence ID" value="KAJ2923639.1"/>
    <property type="molecule type" value="Genomic_DNA"/>
</dbReference>
<keyword evidence="1" id="KW-0175">Coiled coil</keyword>
<keyword evidence="2" id="KW-0732">Signal</keyword>
<name>A0A9W8IZM6_9AGAR</name>
<reference evidence="3" key="1">
    <citation type="submission" date="2022-06" db="EMBL/GenBank/DDBJ databases">
        <title>Genome Sequence of Candolleomyces eurysporus.</title>
        <authorList>
            <person name="Buettner E."/>
        </authorList>
    </citation>
    <scope>NUCLEOTIDE SEQUENCE</scope>
    <source>
        <strain evidence="3">VTCC 930004</strain>
    </source>
</reference>
<evidence type="ECO:0000313" key="3">
    <source>
        <dbReference type="EMBL" id="KAJ2923639.1"/>
    </source>
</evidence>
<feature type="chain" id="PRO_5040960568" evidence="2">
    <location>
        <begin position="18"/>
        <end position="321"/>
    </location>
</feature>
<accession>A0A9W8IZM6</accession>
<keyword evidence="4" id="KW-1185">Reference proteome</keyword>
<dbReference type="AlphaFoldDB" id="A0A9W8IZM6"/>
<dbReference type="Proteomes" id="UP001140091">
    <property type="component" value="Unassembled WGS sequence"/>
</dbReference>
<organism evidence="3 4">
    <name type="scientific">Candolleomyces eurysporus</name>
    <dbReference type="NCBI Taxonomy" id="2828524"/>
    <lineage>
        <taxon>Eukaryota</taxon>
        <taxon>Fungi</taxon>
        <taxon>Dikarya</taxon>
        <taxon>Basidiomycota</taxon>
        <taxon>Agaricomycotina</taxon>
        <taxon>Agaricomycetes</taxon>
        <taxon>Agaricomycetidae</taxon>
        <taxon>Agaricales</taxon>
        <taxon>Agaricineae</taxon>
        <taxon>Psathyrellaceae</taxon>
        <taxon>Candolleomyces</taxon>
    </lineage>
</organism>
<evidence type="ECO:0000256" key="2">
    <source>
        <dbReference type="SAM" id="SignalP"/>
    </source>
</evidence>
<gene>
    <name evidence="3" type="ORF">H1R20_g13457</name>
</gene>
<sequence>MLAEIAVLAAIFISAVSQSPGLTLASAALALLIQARKEQNALAAKAQERQAKDEATVTELREHLRTLEAELTSISARNRALMEENEGCKTGSRSMKELIHTLSEDIFNARERAVQHNATITGSKETQAKFETTIAELQQRLSTFEAQNQALTEENEDYKTNSLSVKESIRTLSEDLSKAKERGAQHDTAMIALHERNLALQVMVDERDKQIVRLSETSEKAASSTIVLRQELDQKTKEAADWKDLYTNLEPHAARPYQRARWPVPETFEPSLTGIMAAKDQEIARLEDRVSEWHLPRIKGREAPTLKLIHLPPLLLDQSFR</sequence>
<proteinExistence type="predicted"/>
<feature type="coiled-coil region" evidence="1">
    <location>
        <begin position="50"/>
        <end position="84"/>
    </location>
</feature>
<comment type="caution">
    <text evidence="3">The sequence shown here is derived from an EMBL/GenBank/DDBJ whole genome shotgun (WGS) entry which is preliminary data.</text>
</comment>
<protein>
    <submittedName>
        <fullName evidence="3">Uncharacterized protein</fullName>
    </submittedName>
</protein>